<dbReference type="GO" id="GO:0008168">
    <property type="term" value="F:methyltransferase activity"/>
    <property type="evidence" value="ECO:0007669"/>
    <property type="project" value="UniProtKB-KW"/>
</dbReference>
<dbReference type="InterPro" id="IPR051419">
    <property type="entry name" value="Lys/N-term_MeTrsfase_sf"/>
</dbReference>
<protein>
    <submittedName>
        <fullName evidence="4">Uncharacterized protein</fullName>
    </submittedName>
</protein>
<evidence type="ECO:0000313" key="4">
    <source>
        <dbReference type="EMBL" id="WVN86423.1"/>
    </source>
</evidence>
<reference evidence="4" key="1">
    <citation type="submission" date="2016-06" db="EMBL/GenBank/DDBJ databases">
        <authorList>
            <person name="Cuomo C."/>
            <person name="Litvintseva A."/>
            <person name="Heitman J."/>
            <person name="Chen Y."/>
            <person name="Sun S."/>
            <person name="Springer D."/>
            <person name="Dromer F."/>
            <person name="Young S."/>
            <person name="Zeng Q."/>
            <person name="Chapman S."/>
            <person name="Gujja S."/>
            <person name="Saif S."/>
            <person name="Birren B."/>
        </authorList>
    </citation>
    <scope>NUCLEOTIDE SEQUENCE</scope>
    <source>
        <strain evidence="4">CBS 7841</strain>
    </source>
</reference>
<dbReference type="GeneID" id="91085800"/>
<dbReference type="OrthoDB" id="411785at2759"/>
<dbReference type="AlphaFoldDB" id="A0A1E3ITM8"/>
<reference evidence="4" key="3">
    <citation type="submission" date="2024-01" db="EMBL/GenBank/DDBJ databases">
        <authorList>
            <person name="Coelho M.A."/>
            <person name="David-Palma M."/>
            <person name="Shea T."/>
            <person name="Sun S."/>
            <person name="Cuomo C.A."/>
            <person name="Heitman J."/>
        </authorList>
    </citation>
    <scope>NUCLEOTIDE SEQUENCE</scope>
    <source>
        <strain evidence="4">CBS 7841</strain>
    </source>
</reference>
<dbReference type="GO" id="GO:0032259">
    <property type="term" value="P:methylation"/>
    <property type="evidence" value="ECO:0007669"/>
    <property type="project" value="UniProtKB-KW"/>
</dbReference>
<dbReference type="EMBL" id="CP143785">
    <property type="protein sequence ID" value="WVN86423.1"/>
    <property type="molecule type" value="Genomic_DNA"/>
</dbReference>
<dbReference type="Proteomes" id="UP000094043">
    <property type="component" value="Chromosome 2"/>
</dbReference>
<proteinExistence type="inferred from homology"/>
<keyword evidence="3" id="KW-0808">Transferase</keyword>
<comment type="similarity">
    <text evidence="1">Belongs to the methyltransferase superfamily.</text>
</comment>
<evidence type="ECO:0000256" key="2">
    <source>
        <dbReference type="ARBA" id="ARBA00022603"/>
    </source>
</evidence>
<name>A0A1E3ITM8_9TREE</name>
<dbReference type="InterPro" id="IPR029063">
    <property type="entry name" value="SAM-dependent_MTases_sf"/>
</dbReference>
<dbReference type="PANTHER" id="PTHR12176:SF80">
    <property type="entry name" value="EEF1A LYSINE METHYLTRANSFERASE 4"/>
    <property type="match status" value="1"/>
</dbReference>
<evidence type="ECO:0000256" key="3">
    <source>
        <dbReference type="ARBA" id="ARBA00022679"/>
    </source>
</evidence>
<keyword evidence="5" id="KW-1185">Reference proteome</keyword>
<gene>
    <name evidence="4" type="ORF">L203_101587</name>
</gene>
<reference evidence="4" key="2">
    <citation type="journal article" date="2022" name="Elife">
        <title>Obligate sexual reproduction of a homothallic fungus closely related to the Cryptococcus pathogenic species complex.</title>
        <authorList>
            <person name="Passer A.R."/>
            <person name="Clancey S.A."/>
            <person name="Shea T."/>
            <person name="David-Palma M."/>
            <person name="Averette A.F."/>
            <person name="Boekhout T."/>
            <person name="Porcel B.M."/>
            <person name="Nowrousian M."/>
            <person name="Cuomo C.A."/>
            <person name="Sun S."/>
            <person name="Heitman J."/>
            <person name="Coelho M.A."/>
        </authorList>
    </citation>
    <scope>NUCLEOTIDE SEQUENCE</scope>
    <source>
        <strain evidence="4">CBS 7841</strain>
    </source>
</reference>
<accession>A0A1E3ITM8</accession>
<dbReference type="RefSeq" id="XP_066067123.1">
    <property type="nucleotide sequence ID" value="XM_066211026.1"/>
</dbReference>
<dbReference type="PANTHER" id="PTHR12176">
    <property type="entry name" value="SAM-DEPENDENT METHYLTRANSFERASE SUPERFAMILY PROTEIN"/>
    <property type="match status" value="1"/>
</dbReference>
<organism evidence="4 5">
    <name type="scientific">Cryptococcus depauperatus CBS 7841</name>
    <dbReference type="NCBI Taxonomy" id="1295531"/>
    <lineage>
        <taxon>Eukaryota</taxon>
        <taxon>Fungi</taxon>
        <taxon>Dikarya</taxon>
        <taxon>Basidiomycota</taxon>
        <taxon>Agaricomycotina</taxon>
        <taxon>Tremellomycetes</taxon>
        <taxon>Tremellales</taxon>
        <taxon>Cryptococcaceae</taxon>
        <taxon>Cryptococcus</taxon>
    </lineage>
</organism>
<evidence type="ECO:0000313" key="5">
    <source>
        <dbReference type="Proteomes" id="UP000094043"/>
    </source>
</evidence>
<dbReference type="VEuPathDB" id="FungiDB:L203_01046"/>
<sequence length="272" mass="30830">MPKTDFWSPTYWTNRFSTEDHFEWLVQTEYLISLVEEMFCSKAKEGKANILHLGCGSSTLGTQLQARLDTMLCGRRAQVVDADYVDPPAFVVSAEEEAKVPFMKVNVLSLESLVSIPPMSQYLSDGVVENGWDFVLDKSTCDAISTSPNLSLSFDGNQLLPSDPVERMVYNLSKVTKENARWVSVSYSPTRYDFLPFFSGPSPEKPESVETHNGPSRDIPHRRASVFGWRVLEKRLIAMTSVPDGRRIRDGAQERIVYEPETGVWMYVLERI</sequence>
<dbReference type="Gene3D" id="3.40.50.150">
    <property type="entry name" value="Vaccinia Virus protein VP39"/>
    <property type="match status" value="1"/>
</dbReference>
<evidence type="ECO:0000256" key="1">
    <source>
        <dbReference type="ARBA" id="ARBA00008361"/>
    </source>
</evidence>
<keyword evidence="2" id="KW-0489">Methyltransferase</keyword>
<dbReference type="KEGG" id="cdep:91085800"/>